<comment type="caution">
    <text evidence="3">The sequence shown here is derived from an EMBL/GenBank/DDBJ whole genome shotgun (WGS) entry which is preliminary data.</text>
</comment>
<evidence type="ECO:0000313" key="3">
    <source>
        <dbReference type="EMBL" id="KAF9688756.1"/>
    </source>
</evidence>
<keyword evidence="4" id="KW-1185">Reference proteome</keyword>
<name>A0A835TIS4_9ROSI</name>
<protein>
    <submittedName>
        <fullName evidence="3">Uncharacterized protein</fullName>
    </submittedName>
</protein>
<gene>
    <name evidence="3" type="ORF">SADUNF_Sadunf01G0021100</name>
</gene>
<dbReference type="PANTHER" id="PTHR35482:SF1">
    <property type="entry name" value="CYTOCHROME C OXIDASE SUBUNIT"/>
    <property type="match status" value="1"/>
</dbReference>
<feature type="region of interest" description="Disordered" evidence="1">
    <location>
        <begin position="35"/>
        <end position="59"/>
    </location>
</feature>
<feature type="region of interest" description="Disordered" evidence="1">
    <location>
        <begin position="82"/>
        <end position="101"/>
    </location>
</feature>
<evidence type="ECO:0000256" key="1">
    <source>
        <dbReference type="SAM" id="MobiDB-lite"/>
    </source>
</evidence>
<evidence type="ECO:0000313" key="4">
    <source>
        <dbReference type="Proteomes" id="UP000657918"/>
    </source>
</evidence>
<dbReference type="OrthoDB" id="206869at2759"/>
<keyword evidence="2" id="KW-0812">Transmembrane</keyword>
<dbReference type="EMBL" id="JADGMS010000001">
    <property type="protein sequence ID" value="KAF9688756.1"/>
    <property type="molecule type" value="Genomic_DNA"/>
</dbReference>
<feature type="compositionally biased region" description="Polar residues" evidence="1">
    <location>
        <begin position="35"/>
        <end position="51"/>
    </location>
</feature>
<feature type="transmembrane region" description="Helical" evidence="2">
    <location>
        <begin position="443"/>
        <end position="462"/>
    </location>
</feature>
<dbReference type="AlphaFoldDB" id="A0A835TIS4"/>
<accession>A0A835TIS4</accession>
<dbReference type="Proteomes" id="UP000657918">
    <property type="component" value="Unassembled WGS sequence"/>
</dbReference>
<keyword evidence="2" id="KW-1133">Transmembrane helix</keyword>
<dbReference type="PANTHER" id="PTHR35482">
    <property type="entry name" value="CYTOCHROME C OXIDASE SUBUNIT"/>
    <property type="match status" value="1"/>
</dbReference>
<keyword evidence="2" id="KW-0472">Membrane</keyword>
<evidence type="ECO:0000256" key="2">
    <source>
        <dbReference type="SAM" id="Phobius"/>
    </source>
</evidence>
<reference evidence="3 4" key="1">
    <citation type="submission" date="2020-10" db="EMBL/GenBank/DDBJ databases">
        <title>Plant Genome Project.</title>
        <authorList>
            <person name="Zhang R.-G."/>
        </authorList>
    </citation>
    <scope>NUCLEOTIDE SEQUENCE [LARGE SCALE GENOMIC DNA]</scope>
    <source>
        <strain evidence="3">FAFU-HL-1</strain>
        <tissue evidence="3">Leaf</tissue>
    </source>
</reference>
<proteinExistence type="predicted"/>
<sequence length="468" mass="50832">MASLHVQHSWLSSLTINPTTLFSSKASPFKVSLSLNSSNAESPNHSSQNPSEPEPGSVDPVKLAFEKAKAYRKSIETSKNVKTELNPVEDSGGSIIGNVEKNKQVPDPVMDSVVYKTSRGVVGSGGVVEGIADGKTNSGLKGGNLGSGAEDKTSKKEQKLSISSIDFVGLDFADKKKGRGLPAGLVPITDPFSEGNLPDVEIIVGDTSKFEDPSTSTSKPTQEDNPDLYKPKVSTWGVFPRPGNISKTFGGGKTILPGDKLETEEARAAKDERTKQLIAAYRKSIGLNVDPKVKLECEKALKDGDSLMDSGKLNDALPYYQMVMDKLPFKVILHQESRKGISSKSELHGLAALQWSICQDSLSRPNEARALYEKLQSHPSVKVSKIARQFMFSFQAMENLKFTGSNFSPTSNGYQYYFEKFVEDKTSYPQGEAGIEMGALNQALPYVIFLVSPIFMVLFAALRKGNTN</sequence>
<organism evidence="3 4">
    <name type="scientific">Salix dunnii</name>
    <dbReference type="NCBI Taxonomy" id="1413687"/>
    <lineage>
        <taxon>Eukaryota</taxon>
        <taxon>Viridiplantae</taxon>
        <taxon>Streptophyta</taxon>
        <taxon>Embryophyta</taxon>
        <taxon>Tracheophyta</taxon>
        <taxon>Spermatophyta</taxon>
        <taxon>Magnoliopsida</taxon>
        <taxon>eudicotyledons</taxon>
        <taxon>Gunneridae</taxon>
        <taxon>Pentapetalae</taxon>
        <taxon>rosids</taxon>
        <taxon>fabids</taxon>
        <taxon>Malpighiales</taxon>
        <taxon>Salicaceae</taxon>
        <taxon>Saliceae</taxon>
        <taxon>Salix</taxon>
    </lineage>
</organism>
<feature type="region of interest" description="Disordered" evidence="1">
    <location>
        <begin position="207"/>
        <end position="233"/>
    </location>
</feature>
<feature type="region of interest" description="Disordered" evidence="1">
    <location>
        <begin position="135"/>
        <end position="156"/>
    </location>
</feature>